<gene>
    <name evidence="2" type="ORF">HP548_12255</name>
</gene>
<dbReference type="Proteomes" id="UP000577724">
    <property type="component" value="Unassembled WGS sequence"/>
</dbReference>
<protein>
    <submittedName>
        <fullName evidence="2">Uncharacterized protein</fullName>
    </submittedName>
</protein>
<name>A0ABX2MLB1_9BACL</name>
<proteinExistence type="predicted"/>
<reference evidence="2 3" key="1">
    <citation type="submission" date="2020-05" db="EMBL/GenBank/DDBJ databases">
        <title>Genome Sequencing of Type Strains.</title>
        <authorList>
            <person name="Lemaire J.F."/>
            <person name="Inderbitzin P."/>
            <person name="Gregorio O.A."/>
            <person name="Collins S.B."/>
            <person name="Wespe N."/>
            <person name="Knight-Connoni V."/>
        </authorList>
    </citation>
    <scope>NUCLEOTIDE SEQUENCE [LARGE SCALE GENOMIC DNA]</scope>
    <source>
        <strain evidence="2 3">DSM 19942</strain>
    </source>
</reference>
<keyword evidence="1" id="KW-0812">Transmembrane</keyword>
<feature type="transmembrane region" description="Helical" evidence="1">
    <location>
        <begin position="52"/>
        <end position="71"/>
    </location>
</feature>
<evidence type="ECO:0000313" key="2">
    <source>
        <dbReference type="EMBL" id="NUU54849.1"/>
    </source>
</evidence>
<dbReference type="EMBL" id="JABMCC010000107">
    <property type="protein sequence ID" value="NUU54849.1"/>
    <property type="molecule type" value="Genomic_DNA"/>
</dbReference>
<evidence type="ECO:0000313" key="3">
    <source>
        <dbReference type="Proteomes" id="UP000577724"/>
    </source>
</evidence>
<dbReference type="GeneID" id="97131488"/>
<keyword evidence="3" id="KW-1185">Reference proteome</keyword>
<sequence length="191" mass="21325">MLVITAILIGIYNAFNMYCDVRWRITKNLWHLLFMIIFSSLIIWQFPTTIVWVLICGFLGMLVIGLILENVGSTAPGDTKMMMINGVGVSLFALIGSEGVVGGHYRNVVLLFIGSLALILFSIDVYRFGRKHGLTKVFKTLFSHSFGFILRRFGLGFFATEPDLNNTSMRVLPGAVMITMAVSVTLLVFYP</sequence>
<feature type="transmembrane region" description="Helical" evidence="1">
    <location>
        <begin position="108"/>
        <end position="129"/>
    </location>
</feature>
<accession>A0ABX2MLB1</accession>
<feature type="transmembrane region" description="Helical" evidence="1">
    <location>
        <begin position="171"/>
        <end position="190"/>
    </location>
</feature>
<keyword evidence="1" id="KW-1133">Transmembrane helix</keyword>
<keyword evidence="1" id="KW-0472">Membrane</keyword>
<feature type="transmembrane region" description="Helical" evidence="1">
    <location>
        <begin position="83"/>
        <end position="102"/>
    </location>
</feature>
<evidence type="ECO:0000256" key="1">
    <source>
        <dbReference type="SAM" id="Phobius"/>
    </source>
</evidence>
<organism evidence="2 3">
    <name type="scientific">Paenibacillus taichungensis</name>
    <dbReference type="NCBI Taxonomy" id="484184"/>
    <lineage>
        <taxon>Bacteria</taxon>
        <taxon>Bacillati</taxon>
        <taxon>Bacillota</taxon>
        <taxon>Bacilli</taxon>
        <taxon>Bacillales</taxon>
        <taxon>Paenibacillaceae</taxon>
        <taxon>Paenibacillus</taxon>
    </lineage>
</organism>
<feature type="transmembrane region" description="Helical" evidence="1">
    <location>
        <begin position="29"/>
        <end position="46"/>
    </location>
</feature>
<comment type="caution">
    <text evidence="2">The sequence shown here is derived from an EMBL/GenBank/DDBJ whole genome shotgun (WGS) entry which is preliminary data.</text>
</comment>
<dbReference type="RefSeq" id="WP_175381788.1">
    <property type="nucleotide sequence ID" value="NZ_CBCRYD010000039.1"/>
</dbReference>